<dbReference type="Proteomes" id="UP000266385">
    <property type="component" value="Unassembled WGS sequence"/>
</dbReference>
<dbReference type="Pfam" id="PF14022">
    <property type="entry name" value="DUF4238"/>
    <property type="match status" value="1"/>
</dbReference>
<dbReference type="RefSeq" id="WP_119376978.1">
    <property type="nucleotide sequence ID" value="NZ_QWFX01000013.1"/>
</dbReference>
<comment type="caution">
    <text evidence="1">The sequence shown here is derived from an EMBL/GenBank/DDBJ whole genome shotgun (WGS) entry which is preliminary data.</text>
</comment>
<protein>
    <submittedName>
        <fullName evidence="1">DUF4238 domain-containing protein</fullName>
    </submittedName>
</protein>
<dbReference type="InterPro" id="IPR025332">
    <property type="entry name" value="DUF4238"/>
</dbReference>
<dbReference type="EMBL" id="QWFX01000013">
    <property type="protein sequence ID" value="RIJ28443.1"/>
    <property type="molecule type" value="Genomic_DNA"/>
</dbReference>
<reference evidence="1 2" key="1">
    <citation type="submission" date="2018-08" db="EMBL/GenBank/DDBJ databases">
        <title>Henriciella mobilis sp. nov., isolated from seawater.</title>
        <authorList>
            <person name="Cheng H."/>
            <person name="Wu Y.-H."/>
            <person name="Xu X.-W."/>
            <person name="Guo L.-L."/>
        </authorList>
    </citation>
    <scope>NUCLEOTIDE SEQUENCE [LARGE SCALE GENOMIC DNA]</scope>
    <source>
        <strain evidence="1 2">JN25</strain>
    </source>
</reference>
<keyword evidence="2" id="KW-1185">Reference proteome</keyword>
<evidence type="ECO:0000313" key="1">
    <source>
        <dbReference type="EMBL" id="RIJ28443.1"/>
    </source>
</evidence>
<accession>A0A399RCM3</accession>
<dbReference type="AlphaFoldDB" id="A0A399RCM3"/>
<proteinExistence type="predicted"/>
<name>A0A399RCM3_9PROT</name>
<sequence>MNVPKRHHFVPQWLMKHWSNGGSSVFGVDRRDREQLRAFKSDTKNVNVQRHLYSYERSDGTKDARLETELYAKMDGAAADLTAQIISILDDGKLPDLDEPTRTLLWQFYIYNAKKRLPGTWDEYLNRIDHDAIRQSTIEAAITAGHDPDEVRREVASVQFDEKLQTLSVQKARAAQSEEVLEALGKIGVQFLVAPDGASFILPDDAFDEIVPKAEESIALFVPIHPKYAISPYGEKGECVRAHIDKKTVRAINERWYRRSTTVISTSTQLLKSLAKRQDSQTISFDDA</sequence>
<gene>
    <name evidence="1" type="ORF">D1223_13745</name>
</gene>
<organism evidence="1 2">
    <name type="scientific">Henriciella mobilis</name>
    <dbReference type="NCBI Taxonomy" id="2305467"/>
    <lineage>
        <taxon>Bacteria</taxon>
        <taxon>Pseudomonadati</taxon>
        <taxon>Pseudomonadota</taxon>
        <taxon>Alphaproteobacteria</taxon>
        <taxon>Hyphomonadales</taxon>
        <taxon>Hyphomonadaceae</taxon>
        <taxon>Henriciella</taxon>
    </lineage>
</organism>
<evidence type="ECO:0000313" key="2">
    <source>
        <dbReference type="Proteomes" id="UP000266385"/>
    </source>
</evidence>
<dbReference type="OrthoDB" id="5918636at2"/>